<dbReference type="Pfam" id="PF15794">
    <property type="entry name" value="CCDC106"/>
    <property type="match status" value="1"/>
</dbReference>
<protein>
    <recommendedName>
        <fullName evidence="5">Coiled-coil domain-containing protein 106-like</fullName>
    </recommendedName>
</protein>
<gene>
    <name evidence="3" type="ORF">UPYG_G00160050</name>
</gene>
<proteinExistence type="predicted"/>
<keyword evidence="4" id="KW-1185">Reference proteome</keyword>
<comment type="caution">
    <text evidence="3">The sequence shown here is derived from an EMBL/GenBank/DDBJ whole genome shotgun (WGS) entry which is preliminary data.</text>
</comment>
<evidence type="ECO:0000313" key="4">
    <source>
        <dbReference type="Proteomes" id="UP001557470"/>
    </source>
</evidence>
<sequence>MQGEDQPSLLLSFHTEPKQETLDSDCDSGAQCSLVDSEMTSVKLEDCSQKLGLDANFKNEEEEVKIGDLINHDDEVPPRQTRIDDSDGGPPTLNVALIRAMGEIELLKGKIQTLEEKVHSLTNERDFLRANLEMALSVKVGAASGVSGGRSRAVSARKSTRPTGMTDSSDTSSSSESSDQRKKRGKRKQKKKHGKGNRVTGPEHAVARYRKVVAEVARGRSMSRAFEKVGVDRNTIVCSAPIAELALVDPNTYKNLIKGFKPGDKLSDFVDKCKNVCQAEEIANIINEKKKEGSLLRIYKRNKVQHRFITASQPPKSMWTYNV</sequence>
<keyword evidence="1" id="KW-0175">Coiled coil</keyword>
<evidence type="ECO:0000256" key="1">
    <source>
        <dbReference type="SAM" id="Coils"/>
    </source>
</evidence>
<dbReference type="AlphaFoldDB" id="A0ABD0WZ19"/>
<feature type="coiled-coil region" evidence="1">
    <location>
        <begin position="97"/>
        <end position="131"/>
    </location>
</feature>
<feature type="compositionally biased region" description="Low complexity" evidence="2">
    <location>
        <begin position="166"/>
        <end position="177"/>
    </location>
</feature>
<accession>A0ABD0WZ19</accession>
<dbReference type="PANTHER" id="PTHR16477:SF5">
    <property type="entry name" value="COILED-COIL DOMAIN-CONTAINING PROTEIN 106-RELATED"/>
    <property type="match status" value="1"/>
</dbReference>
<feature type="region of interest" description="Disordered" evidence="2">
    <location>
        <begin position="143"/>
        <end position="205"/>
    </location>
</feature>
<dbReference type="EMBL" id="JAGEUA010000004">
    <property type="protein sequence ID" value="KAL0985655.1"/>
    <property type="molecule type" value="Genomic_DNA"/>
</dbReference>
<dbReference type="InterPro" id="IPR031591">
    <property type="entry name" value="CCDC106"/>
</dbReference>
<organism evidence="3 4">
    <name type="scientific">Umbra pygmaea</name>
    <name type="common">Eastern mudminnow</name>
    <dbReference type="NCBI Taxonomy" id="75934"/>
    <lineage>
        <taxon>Eukaryota</taxon>
        <taxon>Metazoa</taxon>
        <taxon>Chordata</taxon>
        <taxon>Craniata</taxon>
        <taxon>Vertebrata</taxon>
        <taxon>Euteleostomi</taxon>
        <taxon>Actinopterygii</taxon>
        <taxon>Neopterygii</taxon>
        <taxon>Teleostei</taxon>
        <taxon>Protacanthopterygii</taxon>
        <taxon>Esociformes</taxon>
        <taxon>Umbridae</taxon>
        <taxon>Umbra</taxon>
    </lineage>
</organism>
<dbReference type="PANTHER" id="PTHR16477">
    <property type="entry name" value="COILED-COIL DOMAIN-CONTAINING PROTEIN 106"/>
    <property type="match status" value="1"/>
</dbReference>
<feature type="compositionally biased region" description="Basic residues" evidence="2">
    <location>
        <begin position="181"/>
        <end position="196"/>
    </location>
</feature>
<dbReference type="Proteomes" id="UP001557470">
    <property type="component" value="Unassembled WGS sequence"/>
</dbReference>
<evidence type="ECO:0008006" key="5">
    <source>
        <dbReference type="Google" id="ProtNLM"/>
    </source>
</evidence>
<reference evidence="3 4" key="1">
    <citation type="submission" date="2024-06" db="EMBL/GenBank/DDBJ databases">
        <authorList>
            <person name="Pan Q."/>
            <person name="Wen M."/>
            <person name="Jouanno E."/>
            <person name="Zahm M."/>
            <person name="Klopp C."/>
            <person name="Cabau C."/>
            <person name="Louis A."/>
            <person name="Berthelot C."/>
            <person name="Parey E."/>
            <person name="Roest Crollius H."/>
            <person name="Montfort J."/>
            <person name="Robinson-Rechavi M."/>
            <person name="Bouchez O."/>
            <person name="Lampietro C."/>
            <person name="Lopez Roques C."/>
            <person name="Donnadieu C."/>
            <person name="Postlethwait J."/>
            <person name="Bobe J."/>
            <person name="Verreycken H."/>
            <person name="Guiguen Y."/>
        </authorList>
    </citation>
    <scope>NUCLEOTIDE SEQUENCE [LARGE SCALE GENOMIC DNA]</scope>
    <source>
        <strain evidence="3">Up_M1</strain>
        <tissue evidence="3">Testis</tissue>
    </source>
</reference>
<feature type="region of interest" description="Disordered" evidence="2">
    <location>
        <begin position="1"/>
        <end position="26"/>
    </location>
</feature>
<evidence type="ECO:0000313" key="3">
    <source>
        <dbReference type="EMBL" id="KAL0985655.1"/>
    </source>
</evidence>
<evidence type="ECO:0000256" key="2">
    <source>
        <dbReference type="SAM" id="MobiDB-lite"/>
    </source>
</evidence>
<name>A0ABD0WZ19_UMBPY</name>
<feature type="compositionally biased region" description="Low complexity" evidence="2">
    <location>
        <begin position="143"/>
        <end position="157"/>
    </location>
</feature>